<gene>
    <name evidence="1" type="ORF">NTJ_12246</name>
</gene>
<accession>A0ABN7B4V4</accession>
<organism evidence="1 2">
    <name type="scientific">Nesidiocoris tenuis</name>
    <dbReference type="NCBI Taxonomy" id="355587"/>
    <lineage>
        <taxon>Eukaryota</taxon>
        <taxon>Metazoa</taxon>
        <taxon>Ecdysozoa</taxon>
        <taxon>Arthropoda</taxon>
        <taxon>Hexapoda</taxon>
        <taxon>Insecta</taxon>
        <taxon>Pterygota</taxon>
        <taxon>Neoptera</taxon>
        <taxon>Paraneoptera</taxon>
        <taxon>Hemiptera</taxon>
        <taxon>Heteroptera</taxon>
        <taxon>Panheteroptera</taxon>
        <taxon>Cimicomorpha</taxon>
        <taxon>Miridae</taxon>
        <taxon>Dicyphina</taxon>
        <taxon>Nesidiocoris</taxon>
    </lineage>
</organism>
<sequence>MLGGNVRKRNFLAEIRLNNTVTLFRKESPAGRMRRKAKVEENLSSLPHVFRCHKSKVNQPRFGQHESFPRRNSGREIFRIARGSRAFRKINRDLTSQLVRK</sequence>
<proteinExistence type="predicted"/>
<dbReference type="EMBL" id="AP028918">
    <property type="protein sequence ID" value="BES99429.1"/>
    <property type="molecule type" value="Genomic_DNA"/>
</dbReference>
<evidence type="ECO:0000313" key="1">
    <source>
        <dbReference type="EMBL" id="BES99429.1"/>
    </source>
</evidence>
<name>A0ABN7B4V4_9HEMI</name>
<keyword evidence="2" id="KW-1185">Reference proteome</keyword>
<reference evidence="1 2" key="1">
    <citation type="submission" date="2023-09" db="EMBL/GenBank/DDBJ databases">
        <title>Nesidiocoris tenuis whole genome shotgun sequence.</title>
        <authorList>
            <person name="Shibata T."/>
            <person name="Shimoda M."/>
            <person name="Kobayashi T."/>
            <person name="Uehara T."/>
        </authorList>
    </citation>
    <scope>NUCLEOTIDE SEQUENCE [LARGE SCALE GENOMIC DNA]</scope>
    <source>
        <strain evidence="1 2">Japan</strain>
    </source>
</reference>
<evidence type="ECO:0000313" key="2">
    <source>
        <dbReference type="Proteomes" id="UP001307889"/>
    </source>
</evidence>
<dbReference type="Proteomes" id="UP001307889">
    <property type="component" value="Chromosome 10"/>
</dbReference>
<protein>
    <submittedName>
        <fullName evidence="1">Uncharacterized protein</fullName>
    </submittedName>
</protein>